<feature type="compositionally biased region" description="Polar residues" evidence="1">
    <location>
        <begin position="62"/>
        <end position="110"/>
    </location>
</feature>
<dbReference type="Proteomes" id="UP000521872">
    <property type="component" value="Unassembled WGS sequence"/>
</dbReference>
<dbReference type="EMBL" id="JAACJL010000015">
    <property type="protein sequence ID" value="KAF4621451.1"/>
    <property type="molecule type" value="Genomic_DNA"/>
</dbReference>
<name>A0A8H4R287_9AGAR</name>
<feature type="region of interest" description="Disordered" evidence="1">
    <location>
        <begin position="39"/>
        <end position="167"/>
    </location>
</feature>
<proteinExistence type="predicted"/>
<feature type="compositionally biased region" description="Low complexity" evidence="1">
    <location>
        <begin position="478"/>
        <end position="489"/>
    </location>
</feature>
<feature type="compositionally biased region" description="Basic and acidic residues" evidence="1">
    <location>
        <begin position="459"/>
        <end position="477"/>
    </location>
</feature>
<feature type="compositionally biased region" description="Polar residues" evidence="1">
    <location>
        <begin position="681"/>
        <end position="707"/>
    </location>
</feature>
<feature type="compositionally biased region" description="Polar residues" evidence="1">
    <location>
        <begin position="118"/>
        <end position="135"/>
    </location>
</feature>
<feature type="region of interest" description="Disordered" evidence="1">
    <location>
        <begin position="833"/>
        <end position="869"/>
    </location>
</feature>
<sequence>MPPTTASAINLPSSISQFHFQTIGQAPALLQRMTGSTNEIEMASRSPSPDLENELLVPSPDHNPSSQPSLQSRLAMNTPSTSGNQSLSAQNTGPLSQAKNVQHASAMDSSVRSERQNVKTAGSATIGSNSASNAQAKVGASDASSSSHVPIMNGGAPSQTGSSQVANAQTGDVALRRPVSIVDNAPHNVVASVDSLKAIQSRLVSVVENLIPIDTSTALTLARSIKEKCSEVHTSARDAHTHASSALRSAETSMDSASRCLEVASSVQSHADDFIKAIECLSQTQGQPGCDWNGVLDALKQDLGSLAQWTREREAADAQLREVYQRAKMKAARISATQDDADAPKARQKTAIAEATTPIQQQEEAVPSPPMDVDQHPDLDSAAREYQRLLEENELIRKADEEELRRRREEEAILEQKRAQALAEAEAQKAELIRKQAERAEIEQKIQRKRMREQELAEKLRLQQQHSREKASEEKAVQEAQAERAAQVQAEKERQIRLKVEQEIAQALQKRLLEEEEERMRKLKAEQDARRAQIAELKRQSAAETAKGIQATRLQKSQDLQSSISPLSTSDNQIENPAMGKAQPSTVSVATPLQSAVATESSSTSKNRNSLENVTSQSGPKAASSMMDQRGVDSTTYKTSEISKIVPTHGSLPISSSLSAVAGIGNVMGNTARAGRLPSIPVTSSDKNPTASQGTQSKPLSSQQQRVSALPPAPATQPGMSVLSRGRDTGNVTLLDSSQILPVSPEVQRANLRHVLPNAIPHDTLSTAAPISKQESSNAEPTIKTDRSVVGTASLATLNPGPAENRTLKPGHGLPIKPKVEPVDDLPLSQQAVPMAKASVAQTQKSEKVAPSYPPKRPCPASSEQLSDRGLARKNGQVVVPDSQLPKESLTVVPGYQVRQNGQPNSLKSLPLRPVNQPTKAHEARTNGAAVNNYLNEDDGMANDPSLPSGWDQPNDDEDEAIQRRSEERIHPYGSNPSSSSSLPPPLHSLPPVPGLPAHPSLPPPPQSANRNTLPRARRGRRVDHYSPRRRTPSPRRFSPPPRRSPPRRLPSSPPPSSHYRYSRGSPDRDRHSSHSRGSVSANNSRAASPVSRPRNVPRDYRRSASPAPVPTIGRKRSRDDADNAGPPNRRLRQQGNDAVQPVYGPSRPQRASLGRPEDDWSHAAEYGRSPPLNHPAQDGSSHSRVEDRPINLPPIPGPSHSGGKSYNHNKPAARRQGGDDDSGTPELLNRISDGGNLAADVMHYTPNRGLPPRHRGAKQPGRAQHARDNRNKAQLIDRLQVQPDARH</sequence>
<feature type="region of interest" description="Disordered" evidence="1">
    <location>
        <begin position="674"/>
        <end position="729"/>
    </location>
</feature>
<comment type="caution">
    <text evidence="2">The sequence shown here is derived from an EMBL/GenBank/DDBJ whole genome shotgun (WGS) entry which is preliminary data.</text>
</comment>
<accession>A0A8H4R287</accession>
<feature type="region of interest" description="Disordered" evidence="1">
    <location>
        <begin position="898"/>
        <end position="1288"/>
    </location>
</feature>
<feature type="compositionally biased region" description="Pro residues" evidence="1">
    <location>
        <begin position="1038"/>
        <end position="1057"/>
    </location>
</feature>
<feature type="compositionally biased region" description="Pro residues" evidence="1">
    <location>
        <begin position="983"/>
        <end position="1007"/>
    </location>
</feature>
<evidence type="ECO:0000313" key="3">
    <source>
        <dbReference type="Proteomes" id="UP000521872"/>
    </source>
</evidence>
<feature type="compositionally biased region" description="Polar residues" evidence="1">
    <location>
        <begin position="156"/>
        <end position="167"/>
    </location>
</feature>
<gene>
    <name evidence="2" type="ORF">D9613_000502</name>
</gene>
<reference evidence="2 3" key="1">
    <citation type="submission" date="2019-12" db="EMBL/GenBank/DDBJ databases">
        <authorList>
            <person name="Floudas D."/>
            <person name="Bentzer J."/>
            <person name="Ahren D."/>
            <person name="Johansson T."/>
            <person name="Persson P."/>
            <person name="Tunlid A."/>
        </authorList>
    </citation>
    <scope>NUCLEOTIDE SEQUENCE [LARGE SCALE GENOMIC DNA]</scope>
    <source>
        <strain evidence="2 3">CBS 102.39</strain>
    </source>
</reference>
<feature type="region of interest" description="Disordered" evidence="1">
    <location>
        <begin position="459"/>
        <end position="492"/>
    </location>
</feature>
<feature type="compositionally biased region" description="Basic and acidic residues" evidence="1">
    <location>
        <begin position="961"/>
        <end position="971"/>
    </location>
</feature>
<protein>
    <submittedName>
        <fullName evidence="2">Uncharacterized protein</fullName>
    </submittedName>
</protein>
<feature type="region of interest" description="Disordered" evidence="1">
    <location>
        <begin position="538"/>
        <end position="635"/>
    </location>
</feature>
<organism evidence="2 3">
    <name type="scientific">Agrocybe pediades</name>
    <dbReference type="NCBI Taxonomy" id="84607"/>
    <lineage>
        <taxon>Eukaryota</taxon>
        <taxon>Fungi</taxon>
        <taxon>Dikarya</taxon>
        <taxon>Basidiomycota</taxon>
        <taxon>Agaricomycotina</taxon>
        <taxon>Agaricomycetes</taxon>
        <taxon>Agaricomycetidae</taxon>
        <taxon>Agaricales</taxon>
        <taxon>Agaricineae</taxon>
        <taxon>Strophariaceae</taxon>
        <taxon>Agrocybe</taxon>
    </lineage>
</organism>
<feature type="compositionally biased region" description="Basic residues" evidence="1">
    <location>
        <begin position="1016"/>
        <end position="1034"/>
    </location>
</feature>
<feature type="compositionally biased region" description="Polar residues" evidence="1">
    <location>
        <begin position="552"/>
        <end position="575"/>
    </location>
</feature>
<feature type="compositionally biased region" description="Polar residues" evidence="1">
    <location>
        <begin position="898"/>
        <end position="908"/>
    </location>
</feature>
<evidence type="ECO:0000256" key="1">
    <source>
        <dbReference type="SAM" id="MobiDB-lite"/>
    </source>
</evidence>
<evidence type="ECO:0000313" key="2">
    <source>
        <dbReference type="EMBL" id="KAF4621451.1"/>
    </source>
</evidence>
<keyword evidence="3" id="KW-1185">Reference proteome</keyword>
<feature type="compositionally biased region" description="Polar residues" evidence="1">
    <location>
        <begin position="583"/>
        <end position="619"/>
    </location>
</feature>